<organism evidence="3 5">
    <name type="scientific">Janibacter hoylei PVAS-1</name>
    <dbReference type="NCBI Taxonomy" id="1210046"/>
    <lineage>
        <taxon>Bacteria</taxon>
        <taxon>Bacillati</taxon>
        <taxon>Actinomycetota</taxon>
        <taxon>Actinomycetes</taxon>
        <taxon>Micrococcales</taxon>
        <taxon>Intrasporangiaceae</taxon>
        <taxon>Janibacter</taxon>
    </lineage>
</organism>
<accession>K1DY84</accession>
<reference evidence="3 5" key="2">
    <citation type="journal article" date="2012" name="J. Bacteriol.">
        <title>Genome Sequence of Janibacter hoylei MTCC8307, Isolated from the Stratospheric Air.</title>
        <authorList>
            <person name="Pawar S.P."/>
            <person name="Dhotre D.P."/>
            <person name="Shetty S.A."/>
            <person name="Chowdhury S.P."/>
            <person name="Chaudhari B.L."/>
            <person name="Shouche Y.S."/>
        </authorList>
    </citation>
    <scope>NUCLEOTIDE SEQUENCE [LARGE SCALE GENOMIC DNA]</scope>
    <source>
        <strain evidence="3 5">PVAS-1</strain>
    </source>
</reference>
<dbReference type="EMBL" id="PIPF01000010">
    <property type="protein sequence ID" value="RWU82792.1"/>
    <property type="molecule type" value="Genomic_DNA"/>
</dbReference>
<dbReference type="PATRIC" id="fig|1210046.3.peg.1489"/>
<feature type="chain" id="PRO_5044735156" description="Sensor domain-containing protein" evidence="2">
    <location>
        <begin position="31"/>
        <end position="247"/>
    </location>
</feature>
<name>K1DY84_9MICO</name>
<proteinExistence type="predicted"/>
<gene>
    <name evidence="3" type="ORF">B277_07765</name>
    <name evidence="4" type="ORF">CWN80_11675</name>
</gene>
<dbReference type="Proteomes" id="UP000288711">
    <property type="component" value="Unassembled WGS sequence"/>
</dbReference>
<dbReference type="Proteomes" id="UP000004474">
    <property type="component" value="Unassembled WGS sequence"/>
</dbReference>
<dbReference type="STRING" id="1210046.B277_07765"/>
<sequence>MSRPASPRRITAGLAAALTIPLAGCIPTLATDDPSSSSPSSSSANIGPQHERAGRELSQADAEAALPERPQGAQERSTEVTASHRKTDPESCLEVLRIGPTYDELITDRVASATTAWYVQTDGGRQISVGIDSFPDEIGPDLLDRAGAALGECSAFSMTGLGDTGRFDDRLWADGRPAPPLGDQGFAVRITQLAQQDRKTVRLYNDYLVVRAGHNLITVTVSHWDESMTFQVLQDHATTVLDQLEHQ</sequence>
<feature type="region of interest" description="Disordered" evidence="1">
    <location>
        <begin position="26"/>
        <end position="90"/>
    </location>
</feature>
<evidence type="ECO:0000313" key="6">
    <source>
        <dbReference type="Proteomes" id="UP000288711"/>
    </source>
</evidence>
<evidence type="ECO:0000313" key="4">
    <source>
        <dbReference type="EMBL" id="RWU82792.1"/>
    </source>
</evidence>
<reference evidence="4" key="3">
    <citation type="submission" date="2017-11" db="EMBL/GenBank/DDBJ databases">
        <authorList>
            <person name="Seuylemezian A."/>
            <person name="Cooper K."/>
            <person name="Vaishampayan P."/>
        </authorList>
    </citation>
    <scope>NUCLEOTIDE SEQUENCE</scope>
    <source>
        <strain evidence="4">PVAS-1</strain>
    </source>
</reference>
<reference evidence="4 6" key="1">
    <citation type="journal article" date="2009" name="Int. J. Syst. Evol. Microbiol.">
        <title>Janibacter hoylei sp. nov., Bacillus isronensis sp. nov. and Bacillus aryabhattai sp. nov., isolated from cryotubes used for collecting air from the upper atmosphere.</title>
        <authorList>
            <person name="Shivaji S."/>
            <person name="Chaturvedi P."/>
            <person name="Begum Z."/>
            <person name="Pindi P.K."/>
            <person name="Manorama R."/>
            <person name="Padmanaban D.A."/>
            <person name="Shouche Y.S."/>
            <person name="Pawar S."/>
            <person name="Vaishampayan P."/>
            <person name="Dutt C.B."/>
            <person name="Datta G.N."/>
            <person name="Manchanda R.K."/>
            <person name="Rao U.R."/>
            <person name="Bhargava P.M."/>
            <person name="Narlikar J.V."/>
        </authorList>
    </citation>
    <scope>NUCLEOTIDE SEQUENCE [LARGE SCALE GENOMIC DNA]</scope>
    <source>
        <strain evidence="4 6">PVAS-1</strain>
    </source>
</reference>
<dbReference type="RefSeq" id="WP_007926817.1">
    <property type="nucleotide sequence ID" value="NZ_ALWX01000031.1"/>
</dbReference>
<evidence type="ECO:0000313" key="5">
    <source>
        <dbReference type="Proteomes" id="UP000004474"/>
    </source>
</evidence>
<comment type="caution">
    <text evidence="3">The sequence shown here is derived from an EMBL/GenBank/DDBJ whole genome shotgun (WGS) entry which is preliminary data.</text>
</comment>
<dbReference type="EMBL" id="ALWX01000031">
    <property type="protein sequence ID" value="EKA61359.1"/>
    <property type="molecule type" value="Genomic_DNA"/>
</dbReference>
<dbReference type="AlphaFoldDB" id="K1DY84"/>
<feature type="compositionally biased region" description="Low complexity" evidence="1">
    <location>
        <begin position="34"/>
        <end position="43"/>
    </location>
</feature>
<dbReference type="OrthoDB" id="4865262at2"/>
<protein>
    <recommendedName>
        <fullName evidence="7">Sensor domain-containing protein</fullName>
    </recommendedName>
</protein>
<feature type="signal peptide" evidence="2">
    <location>
        <begin position="1"/>
        <end position="30"/>
    </location>
</feature>
<evidence type="ECO:0000256" key="2">
    <source>
        <dbReference type="SAM" id="SignalP"/>
    </source>
</evidence>
<keyword evidence="6" id="KW-1185">Reference proteome</keyword>
<evidence type="ECO:0000313" key="3">
    <source>
        <dbReference type="EMBL" id="EKA61359.1"/>
    </source>
</evidence>
<evidence type="ECO:0000256" key="1">
    <source>
        <dbReference type="SAM" id="MobiDB-lite"/>
    </source>
</evidence>
<evidence type="ECO:0008006" key="7">
    <source>
        <dbReference type="Google" id="ProtNLM"/>
    </source>
</evidence>
<keyword evidence="2" id="KW-0732">Signal</keyword>